<dbReference type="Pfam" id="PF01728">
    <property type="entry name" value="FtsJ"/>
    <property type="match status" value="1"/>
</dbReference>
<dbReference type="SUPFAM" id="SSF53335">
    <property type="entry name" value="S-adenosyl-L-methionine-dependent methyltransferases"/>
    <property type="match status" value="1"/>
</dbReference>
<dbReference type="GO" id="GO:0003723">
    <property type="term" value="F:RNA binding"/>
    <property type="evidence" value="ECO:0007669"/>
    <property type="project" value="UniProtKB-KW"/>
</dbReference>
<dbReference type="Proteomes" id="UP001317532">
    <property type="component" value="Chromosome"/>
</dbReference>
<gene>
    <name evidence="5" type="ORF">WPS_23310</name>
</gene>
<dbReference type="InterPro" id="IPR029063">
    <property type="entry name" value="SAM-dependent_MTases_sf"/>
</dbReference>
<evidence type="ECO:0000259" key="4">
    <source>
        <dbReference type="SMART" id="SM00363"/>
    </source>
</evidence>
<organism evidence="5 6">
    <name type="scientific">Vulcanimicrobium alpinum</name>
    <dbReference type="NCBI Taxonomy" id="3016050"/>
    <lineage>
        <taxon>Bacteria</taxon>
        <taxon>Bacillati</taxon>
        <taxon>Vulcanimicrobiota</taxon>
        <taxon>Vulcanimicrobiia</taxon>
        <taxon>Vulcanimicrobiales</taxon>
        <taxon>Vulcanimicrobiaceae</taxon>
        <taxon>Vulcanimicrobium</taxon>
    </lineage>
</organism>
<dbReference type="SMART" id="SM00363">
    <property type="entry name" value="S4"/>
    <property type="match status" value="1"/>
</dbReference>
<evidence type="ECO:0000256" key="3">
    <source>
        <dbReference type="PROSITE-ProRule" id="PRU00182"/>
    </source>
</evidence>
<dbReference type="InterPro" id="IPR047048">
    <property type="entry name" value="TlyA"/>
</dbReference>
<comment type="similarity">
    <text evidence="2">Belongs to the TlyA family.</text>
</comment>
<dbReference type="CDD" id="cd02440">
    <property type="entry name" value="AdoMet_MTases"/>
    <property type="match status" value="1"/>
</dbReference>
<evidence type="ECO:0000256" key="1">
    <source>
        <dbReference type="ARBA" id="ARBA00022884"/>
    </source>
</evidence>
<reference evidence="5 6" key="1">
    <citation type="journal article" date="2022" name="ISME Commun">
        <title>Vulcanimicrobium alpinus gen. nov. sp. nov., the first cultivated representative of the candidate phylum 'Eremiobacterota', is a metabolically versatile aerobic anoxygenic phototroph.</title>
        <authorList>
            <person name="Yabe S."/>
            <person name="Muto K."/>
            <person name="Abe K."/>
            <person name="Yokota A."/>
            <person name="Staudigel H."/>
            <person name="Tebo B.M."/>
        </authorList>
    </citation>
    <scope>NUCLEOTIDE SEQUENCE [LARGE SCALE GENOMIC DNA]</scope>
    <source>
        <strain evidence="5 6">WC8-2</strain>
    </source>
</reference>
<proteinExistence type="inferred from homology"/>
<dbReference type="KEGG" id="vab:WPS_23310"/>
<dbReference type="Gene3D" id="3.40.50.150">
    <property type="entry name" value="Vaccinia Virus protein VP39"/>
    <property type="match status" value="1"/>
</dbReference>
<name>A0AAN1XX69_UNVUL</name>
<evidence type="ECO:0000256" key="2">
    <source>
        <dbReference type="ARBA" id="ARBA00029460"/>
    </source>
</evidence>
<keyword evidence="1 3" id="KW-0694">RNA-binding</keyword>
<evidence type="ECO:0000313" key="6">
    <source>
        <dbReference type="Proteomes" id="UP001317532"/>
    </source>
</evidence>
<dbReference type="PIRSF" id="PIRSF005578">
    <property type="entry name" value="TlyA"/>
    <property type="match status" value="1"/>
</dbReference>
<dbReference type="AlphaFoldDB" id="A0AAN1XX69"/>
<feature type="domain" description="RNA-binding S4" evidence="4">
    <location>
        <begin position="1"/>
        <end position="59"/>
    </location>
</feature>
<dbReference type="Pfam" id="PF01479">
    <property type="entry name" value="S4"/>
    <property type="match status" value="1"/>
</dbReference>
<dbReference type="PROSITE" id="PS50889">
    <property type="entry name" value="S4"/>
    <property type="match status" value="1"/>
</dbReference>
<evidence type="ECO:0000313" key="5">
    <source>
        <dbReference type="EMBL" id="BDE07055.1"/>
    </source>
</evidence>
<keyword evidence="6" id="KW-1185">Reference proteome</keyword>
<dbReference type="InterPro" id="IPR002877">
    <property type="entry name" value="RNA_MeTrfase_FtsJ_dom"/>
</dbReference>
<dbReference type="InterPro" id="IPR002942">
    <property type="entry name" value="S4_RNA-bd"/>
</dbReference>
<dbReference type="InterPro" id="IPR004538">
    <property type="entry name" value="Hemolysin_A/TlyA"/>
</dbReference>
<dbReference type="CDD" id="cd00165">
    <property type="entry name" value="S4"/>
    <property type="match status" value="1"/>
</dbReference>
<protein>
    <submittedName>
        <fullName evidence="5">TlyA family rRNA (Cytidine-2'-O)-methyltransferase</fullName>
    </submittedName>
</protein>
<dbReference type="InterPro" id="IPR036986">
    <property type="entry name" value="S4_RNA-bd_sf"/>
</dbReference>
<dbReference type="RefSeq" id="WP_317994672.1">
    <property type="nucleotide sequence ID" value="NZ_AP025523.1"/>
</dbReference>
<dbReference type="GO" id="GO:0008168">
    <property type="term" value="F:methyltransferase activity"/>
    <property type="evidence" value="ECO:0007669"/>
    <property type="project" value="InterPro"/>
</dbReference>
<dbReference type="PANTHER" id="PTHR32319:SF0">
    <property type="entry name" value="BACTERIAL HEMOLYSIN-LIKE PROTEIN"/>
    <property type="match status" value="1"/>
</dbReference>
<dbReference type="Gene3D" id="3.10.290.10">
    <property type="entry name" value="RNA-binding S4 domain"/>
    <property type="match status" value="1"/>
</dbReference>
<sequence length="260" mass="27097">MDAAVAEQAGITRSQARALILAGKVRIDGVPATKPGAHVRAGAAVAVEEPARFVSRGGEKLDGALRDFGIDPAGLDALDVGASTGGFTDALLQRGARHVTALDVGYGQLAWKLRGDPRVTVIERTNFRTLAGDAFPAGFDLIVVDASFISLRTIVARAVAYLRDCGAIVALVKPQFEAGRERLGGGGVVRDAAVHAAVLREVRDAVRAAGVRAVRATVSPLRGPAGNAEFFYELRRSGAEVSDDVLDALVAQVHDPGRSS</sequence>
<dbReference type="EMBL" id="AP025523">
    <property type="protein sequence ID" value="BDE07055.1"/>
    <property type="molecule type" value="Genomic_DNA"/>
</dbReference>
<dbReference type="SUPFAM" id="SSF55174">
    <property type="entry name" value="Alpha-L RNA-binding motif"/>
    <property type="match status" value="1"/>
</dbReference>
<dbReference type="NCBIfam" id="TIGR00478">
    <property type="entry name" value="tly"/>
    <property type="match status" value="1"/>
</dbReference>
<dbReference type="PANTHER" id="PTHR32319">
    <property type="entry name" value="BACTERIAL HEMOLYSIN-LIKE PROTEIN"/>
    <property type="match status" value="1"/>
</dbReference>
<dbReference type="GO" id="GO:0032259">
    <property type="term" value="P:methylation"/>
    <property type="evidence" value="ECO:0007669"/>
    <property type="project" value="InterPro"/>
</dbReference>
<accession>A0AAN1XX69</accession>